<feature type="region of interest" description="Disordered" evidence="1">
    <location>
        <begin position="1"/>
        <end position="28"/>
    </location>
</feature>
<proteinExistence type="predicted"/>
<evidence type="ECO:0000256" key="1">
    <source>
        <dbReference type="SAM" id="MobiDB-lite"/>
    </source>
</evidence>
<reference evidence="2 3" key="1">
    <citation type="submission" date="2021-06" db="EMBL/GenBank/DDBJ databases">
        <title>Chromosome-level genome assembly of the red-tail catfish (Hemibagrus wyckioides).</title>
        <authorList>
            <person name="Shao F."/>
        </authorList>
    </citation>
    <scope>NUCLEOTIDE SEQUENCE [LARGE SCALE GENOMIC DNA]</scope>
    <source>
        <strain evidence="2">EC202008001</strain>
        <tissue evidence="2">Blood</tissue>
    </source>
</reference>
<name>A0A9D3STV4_9TELE</name>
<gene>
    <name evidence="2" type="ORF">KOW79_001401</name>
</gene>
<dbReference type="EMBL" id="JAHKSW010000002">
    <property type="protein sequence ID" value="KAG7334805.1"/>
    <property type="molecule type" value="Genomic_DNA"/>
</dbReference>
<evidence type="ECO:0000313" key="3">
    <source>
        <dbReference type="Proteomes" id="UP000824219"/>
    </source>
</evidence>
<dbReference type="Proteomes" id="UP000824219">
    <property type="component" value="Linkage Group LG02"/>
</dbReference>
<protein>
    <submittedName>
        <fullName evidence="2">Uncharacterized protein</fullName>
    </submittedName>
</protein>
<accession>A0A9D3STV4</accession>
<keyword evidence="3" id="KW-1185">Reference proteome</keyword>
<dbReference type="AlphaFoldDB" id="A0A9D3STV4"/>
<organism evidence="2 3">
    <name type="scientific">Hemibagrus wyckioides</name>
    <dbReference type="NCBI Taxonomy" id="337641"/>
    <lineage>
        <taxon>Eukaryota</taxon>
        <taxon>Metazoa</taxon>
        <taxon>Chordata</taxon>
        <taxon>Craniata</taxon>
        <taxon>Vertebrata</taxon>
        <taxon>Euteleostomi</taxon>
        <taxon>Actinopterygii</taxon>
        <taxon>Neopterygii</taxon>
        <taxon>Teleostei</taxon>
        <taxon>Ostariophysi</taxon>
        <taxon>Siluriformes</taxon>
        <taxon>Bagridae</taxon>
        <taxon>Hemibagrus</taxon>
    </lineage>
</organism>
<feature type="compositionally biased region" description="Polar residues" evidence="1">
    <location>
        <begin position="1"/>
        <end position="11"/>
    </location>
</feature>
<comment type="caution">
    <text evidence="2">The sequence shown here is derived from an EMBL/GenBank/DDBJ whole genome shotgun (WGS) entry which is preliminary data.</text>
</comment>
<evidence type="ECO:0000313" key="2">
    <source>
        <dbReference type="EMBL" id="KAG7334805.1"/>
    </source>
</evidence>
<sequence length="74" mass="8274">MYSLPHSTQNMKALGVSPHLSLNDNGSTRGVEFSMESVGDGNNYMARGKVVTRHYLQRCHSKSFDILEENMGIE</sequence>